<keyword evidence="3" id="KW-1185">Reference proteome</keyword>
<evidence type="ECO:0000313" key="2">
    <source>
        <dbReference type="EMBL" id="MBM7585431.1"/>
    </source>
</evidence>
<keyword evidence="1" id="KW-1133">Transmembrane helix</keyword>
<evidence type="ECO:0000313" key="3">
    <source>
        <dbReference type="Proteomes" id="UP001646157"/>
    </source>
</evidence>
<dbReference type="Proteomes" id="UP001646157">
    <property type="component" value="Unassembled WGS sequence"/>
</dbReference>
<dbReference type="RefSeq" id="WP_205171333.1">
    <property type="nucleotide sequence ID" value="NZ_JAFBDZ010000002.1"/>
</dbReference>
<name>A0ABS2NCY7_9BACI</name>
<gene>
    <name evidence="2" type="ORF">JOC86_001973</name>
</gene>
<dbReference type="InterPro" id="IPR006938">
    <property type="entry name" value="DUF624"/>
</dbReference>
<keyword evidence="1" id="KW-0472">Membrane</keyword>
<comment type="caution">
    <text evidence="2">The sequence shown here is derived from an EMBL/GenBank/DDBJ whole genome shotgun (WGS) entry which is preliminary data.</text>
</comment>
<reference evidence="2 3" key="1">
    <citation type="submission" date="2021-01" db="EMBL/GenBank/DDBJ databases">
        <title>Genomic Encyclopedia of Type Strains, Phase IV (KMG-IV): sequencing the most valuable type-strain genomes for metagenomic binning, comparative biology and taxonomic classification.</title>
        <authorList>
            <person name="Goeker M."/>
        </authorList>
    </citation>
    <scope>NUCLEOTIDE SEQUENCE [LARGE SCALE GENOMIC DNA]</scope>
    <source>
        <strain evidence="2 3">DSM 24834</strain>
    </source>
</reference>
<protein>
    <submittedName>
        <fullName evidence="2">Membrane protein YesL</fullName>
    </submittedName>
</protein>
<keyword evidence="1" id="KW-0812">Transmembrane</keyword>
<evidence type="ECO:0000256" key="1">
    <source>
        <dbReference type="SAM" id="Phobius"/>
    </source>
</evidence>
<feature type="transmembrane region" description="Helical" evidence="1">
    <location>
        <begin position="108"/>
        <end position="133"/>
    </location>
</feature>
<feature type="transmembrane region" description="Helical" evidence="1">
    <location>
        <begin position="20"/>
        <end position="51"/>
    </location>
</feature>
<dbReference type="Pfam" id="PF04854">
    <property type="entry name" value="DUF624"/>
    <property type="match status" value="1"/>
</dbReference>
<feature type="transmembrane region" description="Helical" evidence="1">
    <location>
        <begin position="178"/>
        <end position="198"/>
    </location>
</feature>
<feature type="transmembrane region" description="Helical" evidence="1">
    <location>
        <begin position="77"/>
        <end position="96"/>
    </location>
</feature>
<accession>A0ABS2NCY7</accession>
<proteinExistence type="predicted"/>
<sequence length="207" mass="23708">MKANGVVTSIDQLLSWVTRLAWLNLLFIIGTLAGFFLLGLFPALTACLGVARKWLKGNRTLPVWKTFWHLYRNEWKLANGLGLGLLFVGGILYLNYLIIKSAEGEVLFIIPFAFYGILFFYGLIVLWIFPLIVHYKAKLSQQIKNAVIIGVTKIYISFGMAVLWFAVGYYSLMLPSLFPFFSFTFLFIGWMWLALQVFMKIPSTKNH</sequence>
<organism evidence="2 3">
    <name type="scientific">Rossellomorea pakistanensis</name>
    <dbReference type="NCBI Taxonomy" id="992288"/>
    <lineage>
        <taxon>Bacteria</taxon>
        <taxon>Bacillati</taxon>
        <taxon>Bacillota</taxon>
        <taxon>Bacilli</taxon>
        <taxon>Bacillales</taxon>
        <taxon>Bacillaceae</taxon>
        <taxon>Rossellomorea</taxon>
    </lineage>
</organism>
<dbReference type="EMBL" id="JAFBDZ010000002">
    <property type="protein sequence ID" value="MBM7585431.1"/>
    <property type="molecule type" value="Genomic_DNA"/>
</dbReference>
<feature type="transmembrane region" description="Helical" evidence="1">
    <location>
        <begin position="154"/>
        <end position="172"/>
    </location>
</feature>